<evidence type="ECO:0000313" key="1">
    <source>
        <dbReference type="EMBL" id="MCU4753693.1"/>
    </source>
</evidence>
<sequence length="81" mass="8831">MLSIPELEGTEIILDYGASRLLSNSKTDSLARCLSRSLTVSKAFTEARKPIFCRIHSVLEARQTFSSGASSNQPARISPSM</sequence>
<evidence type="ECO:0000313" key="2">
    <source>
        <dbReference type="Proteomes" id="UP001321047"/>
    </source>
</evidence>
<protein>
    <submittedName>
        <fullName evidence="1">Uncharacterized protein</fullName>
    </submittedName>
</protein>
<proteinExistence type="predicted"/>
<comment type="caution">
    <text evidence="1">The sequence shown here is derived from an EMBL/GenBank/DDBJ whole genome shotgun (WGS) entry which is preliminary data.</text>
</comment>
<keyword evidence="2" id="KW-1185">Reference proteome</keyword>
<gene>
    <name evidence="1" type="ORF">OB919_17170</name>
</gene>
<dbReference type="Proteomes" id="UP001321047">
    <property type="component" value="Unassembled WGS sequence"/>
</dbReference>
<name>A0AAP2ZAX6_9EURY</name>
<dbReference type="AlphaFoldDB" id="A0AAP2ZAX6"/>
<organism evidence="1 2">
    <name type="scientific">Natronosalvus hydrolyticus</name>
    <dbReference type="NCBI Taxonomy" id="2979988"/>
    <lineage>
        <taxon>Archaea</taxon>
        <taxon>Methanobacteriati</taxon>
        <taxon>Methanobacteriota</taxon>
        <taxon>Stenosarchaea group</taxon>
        <taxon>Halobacteria</taxon>
        <taxon>Halobacteriales</taxon>
        <taxon>Natrialbaceae</taxon>
        <taxon>Natronosalvus</taxon>
    </lineage>
</organism>
<accession>A0AAP2ZAX6</accession>
<dbReference type="EMBL" id="JAOPJZ010000020">
    <property type="protein sequence ID" value="MCU4753693.1"/>
    <property type="molecule type" value="Genomic_DNA"/>
</dbReference>
<dbReference type="RefSeq" id="WP_342810003.1">
    <property type="nucleotide sequence ID" value="NZ_JAOPJZ010000020.1"/>
</dbReference>
<reference evidence="1 2" key="1">
    <citation type="submission" date="2022-09" db="EMBL/GenBank/DDBJ databases">
        <title>Enrichment on poylsaccharides allowed isolation of novel metabolic and taxonomic groups of Haloarchaea.</title>
        <authorList>
            <person name="Sorokin D.Y."/>
            <person name="Elcheninov A.G."/>
            <person name="Khizhniak T.V."/>
            <person name="Kolganova T.V."/>
            <person name="Kublanov I.V."/>
        </authorList>
    </citation>
    <scope>NUCLEOTIDE SEQUENCE [LARGE SCALE GENOMIC DNA]</scope>
    <source>
        <strain evidence="1 2">AArc-curdl1</strain>
    </source>
</reference>